<name>A0AAV1QD38_SCOSC</name>
<evidence type="ECO:0000256" key="7">
    <source>
        <dbReference type="ARBA" id="ARBA00023136"/>
    </source>
</evidence>
<dbReference type="GO" id="GO:0016757">
    <property type="term" value="F:glycosyltransferase activity"/>
    <property type="evidence" value="ECO:0007669"/>
    <property type="project" value="UniProtKB-UniRule"/>
</dbReference>
<comment type="caution">
    <text evidence="9">The sequence shown here is derived from an EMBL/GenBank/DDBJ whole genome shotgun (WGS) entry which is preliminary data.</text>
</comment>
<dbReference type="GO" id="GO:0016020">
    <property type="term" value="C:membrane"/>
    <property type="evidence" value="ECO:0007669"/>
    <property type="project" value="UniProtKB-SubCell"/>
</dbReference>
<evidence type="ECO:0000256" key="5">
    <source>
        <dbReference type="ARBA" id="ARBA00022692"/>
    </source>
</evidence>
<evidence type="ECO:0000256" key="1">
    <source>
        <dbReference type="ARBA" id="ARBA00004167"/>
    </source>
</evidence>
<dbReference type="EC" id="2.4.1.-" evidence="8"/>
<dbReference type="Pfam" id="PF01697">
    <property type="entry name" value="Glyco_transf_92"/>
    <property type="match status" value="1"/>
</dbReference>
<dbReference type="Proteomes" id="UP001314229">
    <property type="component" value="Unassembled WGS sequence"/>
</dbReference>
<comment type="subcellular location">
    <subcellularLocation>
        <location evidence="1">Membrane</location>
        <topology evidence="1">Single-pass membrane protein</topology>
    </subcellularLocation>
</comment>
<dbReference type="PANTHER" id="PTHR21461:SF52">
    <property type="entry name" value="GLYCOSYLTRANSFERASE FAMILY 92 PROTEIN"/>
    <property type="match status" value="1"/>
</dbReference>
<keyword evidence="5 8" id="KW-0812">Transmembrane</keyword>
<evidence type="ECO:0000256" key="2">
    <source>
        <dbReference type="ARBA" id="ARBA00007647"/>
    </source>
</evidence>
<gene>
    <name evidence="9" type="ORF">FSCOSCO3_A011548</name>
</gene>
<dbReference type="EMBL" id="CAWUFR010000828">
    <property type="protein sequence ID" value="CAK6981465.1"/>
    <property type="molecule type" value="Genomic_DNA"/>
</dbReference>
<protein>
    <recommendedName>
        <fullName evidence="8">Glycosyltransferase family 92 protein</fullName>
        <ecNumber evidence="8">2.4.1.-</ecNumber>
    </recommendedName>
</protein>
<accession>A0AAV1QD38</accession>
<comment type="similarity">
    <text evidence="2 8">Belongs to the glycosyltransferase 92 family.</text>
</comment>
<organism evidence="9 10">
    <name type="scientific">Scomber scombrus</name>
    <name type="common">Atlantic mackerel</name>
    <name type="synonym">Scomber vernalis</name>
    <dbReference type="NCBI Taxonomy" id="13677"/>
    <lineage>
        <taxon>Eukaryota</taxon>
        <taxon>Metazoa</taxon>
        <taxon>Chordata</taxon>
        <taxon>Craniata</taxon>
        <taxon>Vertebrata</taxon>
        <taxon>Euteleostomi</taxon>
        <taxon>Actinopterygii</taxon>
        <taxon>Neopterygii</taxon>
        <taxon>Teleostei</taxon>
        <taxon>Neoteleostei</taxon>
        <taxon>Acanthomorphata</taxon>
        <taxon>Pelagiaria</taxon>
        <taxon>Scombriformes</taxon>
        <taxon>Scombridae</taxon>
        <taxon>Scomber</taxon>
    </lineage>
</organism>
<evidence type="ECO:0000313" key="10">
    <source>
        <dbReference type="Proteomes" id="UP001314229"/>
    </source>
</evidence>
<keyword evidence="7 8" id="KW-0472">Membrane</keyword>
<keyword evidence="6 8" id="KW-1133">Transmembrane helix</keyword>
<reference evidence="9 10" key="1">
    <citation type="submission" date="2024-01" db="EMBL/GenBank/DDBJ databases">
        <authorList>
            <person name="Alioto T."/>
            <person name="Alioto T."/>
            <person name="Gomez Garrido J."/>
        </authorList>
    </citation>
    <scope>NUCLEOTIDE SEQUENCE [LARGE SCALE GENOMIC DNA]</scope>
</reference>
<evidence type="ECO:0000256" key="8">
    <source>
        <dbReference type="RuleBase" id="RU366017"/>
    </source>
</evidence>
<evidence type="ECO:0000256" key="4">
    <source>
        <dbReference type="ARBA" id="ARBA00022679"/>
    </source>
</evidence>
<evidence type="ECO:0000256" key="3">
    <source>
        <dbReference type="ARBA" id="ARBA00022676"/>
    </source>
</evidence>
<proteinExistence type="inferred from homology"/>
<keyword evidence="4 8" id="KW-0808">Transferase</keyword>
<keyword evidence="3 8" id="KW-0328">Glycosyltransferase</keyword>
<evidence type="ECO:0000256" key="6">
    <source>
        <dbReference type="ARBA" id="ARBA00022989"/>
    </source>
</evidence>
<dbReference type="InterPro" id="IPR008166">
    <property type="entry name" value="Glyco_transf_92"/>
</dbReference>
<evidence type="ECO:0000313" key="9">
    <source>
        <dbReference type="EMBL" id="CAK6981465.1"/>
    </source>
</evidence>
<dbReference type="AlphaFoldDB" id="A0AAV1QD38"/>
<feature type="transmembrane region" description="Helical" evidence="8">
    <location>
        <begin position="20"/>
        <end position="38"/>
    </location>
</feature>
<keyword evidence="10" id="KW-1185">Reference proteome</keyword>
<sequence>METDSLLPKPKPKKFRGWTYVILVIITIFITIILVYYLTRERQPRPARPRPAVPRPAVPICAKKNVSLEEKVAFMAVNGKKTLLLAAYMEHRNERQVRVISIVLRSEDQNYHCSICCNERLYISKGFSDIHSDHFDFSYGTADIMCRLPVDCETPSHIAVTNNAPSSDLHKPVYLEIKNQKAESVALPYDFTVCISTMFNFTNVLQLVQSLEMMQLLRVNRVVIYKSDCSPETQRVLDYYTKKGLVEVIPWTISKHLKPSRGWQPARYPGDIQYYGQIPALNDCLYRYMYQSRYVSLQDIDELILPQSVDSWSDLLPQLEKKYGEDGCYIFQNNVFPYTITVPLPASQKQPIESPGWKNVPGVNILAHLHQRPLTRENQNGNYKVIVNPRAVFQTTVHGLLKTERGCAWVDRNIARMYHTRAGTPEMKPEQLVYDGRLLKYSDRLISAVNTVLKETKFLPSEVKSS</sequence>
<dbReference type="PANTHER" id="PTHR21461">
    <property type="entry name" value="GLYCOSYLTRANSFERASE FAMILY 92 PROTEIN"/>
    <property type="match status" value="1"/>
</dbReference>
<dbReference type="GO" id="GO:0005737">
    <property type="term" value="C:cytoplasm"/>
    <property type="evidence" value="ECO:0007669"/>
    <property type="project" value="TreeGrafter"/>
</dbReference>